<dbReference type="FunFam" id="1.10.8.60:FF:000002">
    <property type="entry name" value="ATP-dependent Clp protease ATP-binding subunit ClpX"/>
    <property type="match status" value="1"/>
</dbReference>
<comment type="caution">
    <text evidence="6">Lacks conserved residue(s) required for the propagation of feature annotation.</text>
</comment>
<protein>
    <recommendedName>
        <fullName evidence="6">ATP-dependent Clp protease ATP-binding subunit ClpX</fullName>
    </recommendedName>
</protein>
<dbReference type="SUPFAM" id="SSF57716">
    <property type="entry name" value="Glucocorticoid receptor-like (DNA-binding domain)"/>
    <property type="match status" value="1"/>
</dbReference>
<keyword evidence="5 6" id="KW-0143">Chaperone</keyword>
<dbReference type="NCBIfam" id="TIGR00382">
    <property type="entry name" value="clpX"/>
    <property type="match status" value="1"/>
</dbReference>
<dbReference type="GO" id="GO:0051301">
    <property type="term" value="P:cell division"/>
    <property type="evidence" value="ECO:0007669"/>
    <property type="project" value="TreeGrafter"/>
</dbReference>
<dbReference type="GO" id="GO:0046983">
    <property type="term" value="F:protein dimerization activity"/>
    <property type="evidence" value="ECO:0007669"/>
    <property type="project" value="UniProtKB-UniRule"/>
</dbReference>
<dbReference type="Proteomes" id="UP000199021">
    <property type="component" value="Unassembled WGS sequence"/>
</dbReference>
<dbReference type="GO" id="GO:0140662">
    <property type="term" value="F:ATP-dependent protein folding chaperone"/>
    <property type="evidence" value="ECO:0007669"/>
    <property type="project" value="InterPro"/>
</dbReference>
<evidence type="ECO:0000256" key="6">
    <source>
        <dbReference type="HAMAP-Rule" id="MF_00175"/>
    </source>
</evidence>
<dbReference type="CDD" id="cd19497">
    <property type="entry name" value="RecA-like_ClpX"/>
    <property type="match status" value="1"/>
</dbReference>
<dbReference type="GO" id="GO:0008270">
    <property type="term" value="F:zinc ion binding"/>
    <property type="evidence" value="ECO:0007669"/>
    <property type="project" value="UniProtKB-UniRule"/>
</dbReference>
<dbReference type="FunFam" id="3.40.50.300:FF:000005">
    <property type="entry name" value="ATP-dependent Clp protease ATP-binding subunit ClpX"/>
    <property type="match status" value="1"/>
</dbReference>
<dbReference type="GO" id="GO:0051603">
    <property type="term" value="P:proteolysis involved in protein catabolic process"/>
    <property type="evidence" value="ECO:0007669"/>
    <property type="project" value="TreeGrafter"/>
</dbReference>
<feature type="domain" description="ClpX-type ZB" evidence="8">
    <location>
        <begin position="1"/>
        <end position="51"/>
    </location>
</feature>
<dbReference type="OrthoDB" id="9804062at2"/>
<dbReference type="InterPro" id="IPR010603">
    <property type="entry name" value="Znf_CppX_C4"/>
</dbReference>
<dbReference type="PANTHER" id="PTHR48102">
    <property type="entry name" value="ATP-DEPENDENT CLP PROTEASE ATP-BINDING SUBUNIT CLPX-LIKE, MITOCHONDRIAL-RELATED"/>
    <property type="match status" value="1"/>
</dbReference>
<dbReference type="GO" id="GO:0051082">
    <property type="term" value="F:unfolded protein binding"/>
    <property type="evidence" value="ECO:0007669"/>
    <property type="project" value="UniProtKB-UniRule"/>
</dbReference>
<dbReference type="SMART" id="SM01086">
    <property type="entry name" value="ClpB_D2-small"/>
    <property type="match status" value="1"/>
</dbReference>
<dbReference type="STRING" id="478744.SAMN05444359_108194"/>
<dbReference type="InterPro" id="IPR038366">
    <property type="entry name" value="Znf_CppX_C4_sf"/>
</dbReference>
<reference evidence="10" key="1">
    <citation type="submission" date="2016-10" db="EMBL/GenBank/DDBJ databases">
        <authorList>
            <person name="Varghese N."/>
            <person name="Submissions S."/>
        </authorList>
    </citation>
    <scope>NUCLEOTIDE SEQUENCE [LARGE SCALE GENOMIC DNA]</scope>
    <source>
        <strain evidence="10">DSM 24740</strain>
    </source>
</reference>
<dbReference type="InterPro" id="IPR046425">
    <property type="entry name" value="ClpX_bact"/>
</dbReference>
<sequence length="424" mass="47479">MRGKRQDVYCAFCGRGKSEALVLVAGLNSHICEVCVEQAQEIVEEELYGGVRQETEPVEEMKSPKEFNLPKGVTPRNIKEHLDRYVIGQEQAKKIISVAVYNHYKRLSHPPTSDDEVQIEKSNLLLVGRTGTGKTLLAKTIAKFLDVPFAIVDATVFTQAGYVGEDVESILSRLLQVCDYDVAAAERGIVYIDEMDKVARKSDNPSITRDVSGEGVQQAMLKMLEGTDVMVPPQGGRKHPEQKLVKLNTENILFICGGAFDGIEKVIARRMNSKVIGFGSNDQKRIEEEDLLKYVTHKDVRRFGMIPELIGRLPVVTYLKPLDLEAMKRILVEPHNSLLRQYQHLFRLEGINLTFSEDVIEYLAATALEYELGARGLRSICEAVMTDAMYEMPGLKDVKHFTIDKAYAQAKLEGGMLEMLKVAA</sequence>
<keyword evidence="2 6" id="KW-0547">Nucleotide-binding</keyword>
<dbReference type="InterPro" id="IPR003959">
    <property type="entry name" value="ATPase_AAA_core"/>
</dbReference>
<dbReference type="Gene3D" id="6.20.220.10">
    <property type="entry name" value="ClpX chaperone, C4-type zinc finger domain"/>
    <property type="match status" value="1"/>
</dbReference>
<dbReference type="SMART" id="SM00994">
    <property type="entry name" value="zf-C4_ClpX"/>
    <property type="match status" value="1"/>
</dbReference>
<keyword evidence="9" id="KW-0645">Protease</keyword>
<dbReference type="InterPro" id="IPR050052">
    <property type="entry name" value="ATP-dep_Clp_protease_ClpX"/>
</dbReference>
<dbReference type="SUPFAM" id="SSF52540">
    <property type="entry name" value="P-loop containing nucleoside triphosphate hydrolases"/>
    <property type="match status" value="1"/>
</dbReference>
<name>A0A1H9FDL9_9BACT</name>
<evidence type="ECO:0000256" key="4">
    <source>
        <dbReference type="ARBA" id="ARBA00022840"/>
    </source>
</evidence>
<dbReference type="Pfam" id="PF10431">
    <property type="entry name" value="ClpB_D2-small"/>
    <property type="match status" value="1"/>
</dbReference>
<dbReference type="Pfam" id="PF06689">
    <property type="entry name" value="zf-C4_ClpX"/>
    <property type="match status" value="1"/>
</dbReference>
<dbReference type="InParanoid" id="A0A1H9FDL9"/>
<keyword evidence="9" id="KW-0378">Hydrolase</keyword>
<feature type="binding site" evidence="6 7">
    <location>
        <position position="32"/>
    </location>
    <ligand>
        <name>Zn(2+)</name>
        <dbReference type="ChEBI" id="CHEBI:29105"/>
    </ligand>
</feature>
<dbReference type="AlphaFoldDB" id="A0A1H9FDL9"/>
<organism evidence="9 10">
    <name type="scientific">Neolewinella agarilytica</name>
    <dbReference type="NCBI Taxonomy" id="478744"/>
    <lineage>
        <taxon>Bacteria</taxon>
        <taxon>Pseudomonadati</taxon>
        <taxon>Bacteroidota</taxon>
        <taxon>Saprospiria</taxon>
        <taxon>Saprospirales</taxon>
        <taxon>Lewinellaceae</taxon>
        <taxon>Neolewinella</taxon>
    </lineage>
</organism>
<keyword evidence="4 6" id="KW-0067">ATP-binding</keyword>
<dbReference type="SMART" id="SM00382">
    <property type="entry name" value="AAA"/>
    <property type="match status" value="1"/>
</dbReference>
<proteinExistence type="inferred from homology"/>
<evidence type="ECO:0000256" key="5">
    <source>
        <dbReference type="ARBA" id="ARBA00023186"/>
    </source>
</evidence>
<comment type="function">
    <text evidence="6">ATP-dependent specificity component of the Clp protease. It directs the protease to specific substrates. Can perform chaperone functions in the absence of ClpP.</text>
</comment>
<dbReference type="Pfam" id="PF07724">
    <property type="entry name" value="AAA_2"/>
    <property type="match status" value="1"/>
</dbReference>
<comment type="subunit">
    <text evidence="6">Component of the ClpX-ClpP complex. Forms a hexameric ring that, in the presence of ATP, binds to fourteen ClpP subunits assembled into a disk-like structure with a central cavity, resembling the structure of eukaryotic proteasomes.</text>
</comment>
<dbReference type="GO" id="GO:0009376">
    <property type="term" value="C:HslUV protease complex"/>
    <property type="evidence" value="ECO:0007669"/>
    <property type="project" value="TreeGrafter"/>
</dbReference>
<evidence type="ECO:0000313" key="10">
    <source>
        <dbReference type="Proteomes" id="UP000199021"/>
    </source>
</evidence>
<feature type="binding site" evidence="6 7">
    <location>
        <position position="10"/>
    </location>
    <ligand>
        <name>Zn(2+)</name>
        <dbReference type="ChEBI" id="CHEBI:29105"/>
    </ligand>
</feature>
<evidence type="ECO:0000259" key="8">
    <source>
        <dbReference type="PROSITE" id="PS51902"/>
    </source>
</evidence>
<evidence type="ECO:0000256" key="1">
    <source>
        <dbReference type="ARBA" id="ARBA00022723"/>
    </source>
</evidence>
<dbReference type="HAMAP" id="MF_00175">
    <property type="entry name" value="ClpX"/>
    <property type="match status" value="1"/>
</dbReference>
<dbReference type="InterPro" id="IPR004487">
    <property type="entry name" value="Clp_protease_ATP-bd_su_ClpX"/>
</dbReference>
<dbReference type="GO" id="GO:0008233">
    <property type="term" value="F:peptidase activity"/>
    <property type="evidence" value="ECO:0007669"/>
    <property type="project" value="UniProtKB-KW"/>
</dbReference>
<feature type="binding site" evidence="6 7">
    <location>
        <position position="35"/>
    </location>
    <ligand>
        <name>Zn(2+)</name>
        <dbReference type="ChEBI" id="CHEBI:29105"/>
    </ligand>
</feature>
<keyword evidence="10" id="KW-1185">Reference proteome</keyword>
<evidence type="ECO:0000256" key="2">
    <source>
        <dbReference type="ARBA" id="ARBA00022741"/>
    </source>
</evidence>
<comment type="similarity">
    <text evidence="6 7">Belongs to the ClpX chaperone family.</text>
</comment>
<evidence type="ECO:0000313" key="9">
    <source>
        <dbReference type="EMBL" id="SEQ36007.1"/>
    </source>
</evidence>
<accession>A0A1H9FDL9</accession>
<dbReference type="InterPro" id="IPR059188">
    <property type="entry name" value="Znf_CLPX-like"/>
</dbReference>
<dbReference type="InterPro" id="IPR019489">
    <property type="entry name" value="Clp_ATPase_C"/>
</dbReference>
<dbReference type="PANTHER" id="PTHR48102:SF7">
    <property type="entry name" value="ATP-DEPENDENT CLP PROTEASE ATP-BINDING SUBUNIT CLPX-LIKE, MITOCHONDRIAL"/>
    <property type="match status" value="1"/>
</dbReference>
<dbReference type="PROSITE" id="PS51902">
    <property type="entry name" value="CLPX_ZB"/>
    <property type="match status" value="1"/>
</dbReference>
<keyword evidence="1 6" id="KW-0479">Metal-binding</keyword>
<dbReference type="NCBIfam" id="NF003745">
    <property type="entry name" value="PRK05342.1"/>
    <property type="match status" value="1"/>
</dbReference>
<evidence type="ECO:0000256" key="3">
    <source>
        <dbReference type="ARBA" id="ARBA00022833"/>
    </source>
</evidence>
<feature type="binding site" evidence="6 7">
    <location>
        <position position="13"/>
    </location>
    <ligand>
        <name>Zn(2+)</name>
        <dbReference type="ChEBI" id="CHEBI:29105"/>
    </ligand>
</feature>
<keyword evidence="3 6" id="KW-0862">Zinc</keyword>
<dbReference type="InterPro" id="IPR027417">
    <property type="entry name" value="P-loop_NTPase"/>
</dbReference>
<dbReference type="EMBL" id="FOFB01000008">
    <property type="protein sequence ID" value="SEQ36007.1"/>
    <property type="molecule type" value="Genomic_DNA"/>
</dbReference>
<dbReference type="GO" id="GO:0016887">
    <property type="term" value="F:ATP hydrolysis activity"/>
    <property type="evidence" value="ECO:0007669"/>
    <property type="project" value="InterPro"/>
</dbReference>
<dbReference type="GO" id="GO:0005524">
    <property type="term" value="F:ATP binding"/>
    <property type="evidence" value="ECO:0007669"/>
    <property type="project" value="UniProtKB-UniRule"/>
</dbReference>
<dbReference type="Gene3D" id="1.10.8.60">
    <property type="match status" value="1"/>
</dbReference>
<dbReference type="Gene3D" id="3.40.50.300">
    <property type="entry name" value="P-loop containing nucleotide triphosphate hydrolases"/>
    <property type="match status" value="1"/>
</dbReference>
<gene>
    <name evidence="6" type="primary">clpX</name>
    <name evidence="9" type="ORF">SAMN05444359_108194</name>
</gene>
<evidence type="ECO:0000256" key="7">
    <source>
        <dbReference type="PROSITE-ProRule" id="PRU01250"/>
    </source>
</evidence>
<dbReference type="InterPro" id="IPR003593">
    <property type="entry name" value="AAA+_ATPase"/>
</dbReference>
<dbReference type="FunCoup" id="A0A1H9FDL9">
    <property type="interactions" value="386"/>
</dbReference>